<name>A0AC34GQI5_9BILA</name>
<sequence length="123" mass="13723">MTLDYANIVQKVFCNIALKIIKNLKSVLDPLTKQCVITVYPQLFDTSVKETAKITVTLQVSKDLDDIGKVECLLINKDSLSNIEIKTETDDNTVKIEFKPSTDVTEMKLSCSLDSIGLILKNL</sequence>
<proteinExistence type="predicted"/>
<organism evidence="1 2">
    <name type="scientific">Panagrolaimus sp. ES5</name>
    <dbReference type="NCBI Taxonomy" id="591445"/>
    <lineage>
        <taxon>Eukaryota</taxon>
        <taxon>Metazoa</taxon>
        <taxon>Ecdysozoa</taxon>
        <taxon>Nematoda</taxon>
        <taxon>Chromadorea</taxon>
        <taxon>Rhabditida</taxon>
        <taxon>Tylenchina</taxon>
        <taxon>Panagrolaimomorpha</taxon>
        <taxon>Panagrolaimoidea</taxon>
        <taxon>Panagrolaimidae</taxon>
        <taxon>Panagrolaimus</taxon>
    </lineage>
</organism>
<reference evidence="2" key="1">
    <citation type="submission" date="2022-11" db="UniProtKB">
        <authorList>
            <consortium name="WormBaseParasite"/>
        </authorList>
    </citation>
    <scope>IDENTIFICATION</scope>
</reference>
<evidence type="ECO:0000313" key="2">
    <source>
        <dbReference type="WBParaSite" id="ES5_v2.g676.t1"/>
    </source>
</evidence>
<dbReference type="WBParaSite" id="ES5_v2.g676.t1">
    <property type="protein sequence ID" value="ES5_v2.g676.t1"/>
    <property type="gene ID" value="ES5_v2.g676"/>
</dbReference>
<accession>A0AC34GQI5</accession>
<evidence type="ECO:0000313" key="1">
    <source>
        <dbReference type="Proteomes" id="UP000887579"/>
    </source>
</evidence>
<protein>
    <submittedName>
        <fullName evidence="2">Uncharacterized protein</fullName>
    </submittedName>
</protein>
<dbReference type="Proteomes" id="UP000887579">
    <property type="component" value="Unplaced"/>
</dbReference>